<dbReference type="SUPFAM" id="SSF53790">
    <property type="entry name" value="Tetrapyrrole methylase"/>
    <property type="match status" value="1"/>
</dbReference>
<dbReference type="CDD" id="cd02440">
    <property type="entry name" value="AdoMet_MTases"/>
    <property type="match status" value="1"/>
</dbReference>
<dbReference type="Proteomes" id="UP001379533">
    <property type="component" value="Chromosome"/>
</dbReference>
<evidence type="ECO:0000256" key="1">
    <source>
        <dbReference type="ARBA" id="ARBA00004953"/>
    </source>
</evidence>
<keyword evidence="4" id="KW-0808">Transferase</keyword>
<dbReference type="RefSeq" id="WP_394845583.1">
    <property type="nucleotide sequence ID" value="NZ_CP089982.1"/>
</dbReference>
<dbReference type="CDD" id="cd11644">
    <property type="entry name" value="Precorrin-6Y-MT"/>
    <property type="match status" value="1"/>
</dbReference>
<dbReference type="PANTHER" id="PTHR43182">
    <property type="entry name" value="COBALT-PRECORRIN-6B C(15)-METHYLTRANSFERASE (DECARBOXYLATING)"/>
    <property type="match status" value="1"/>
</dbReference>
<evidence type="ECO:0000313" key="7">
    <source>
        <dbReference type="EMBL" id="WXA94974.1"/>
    </source>
</evidence>
<evidence type="ECO:0000256" key="2">
    <source>
        <dbReference type="ARBA" id="ARBA00022573"/>
    </source>
</evidence>
<name>A0ABZ2KDN8_9BACT</name>
<dbReference type="PANTHER" id="PTHR43182:SF1">
    <property type="entry name" value="COBALT-PRECORRIN-7 C(5)-METHYLTRANSFERASE"/>
    <property type="match status" value="1"/>
</dbReference>
<evidence type="ECO:0000259" key="6">
    <source>
        <dbReference type="Pfam" id="PF00590"/>
    </source>
</evidence>
<dbReference type="EMBL" id="CP089982">
    <property type="protein sequence ID" value="WXA94974.1"/>
    <property type="molecule type" value="Genomic_DNA"/>
</dbReference>
<protein>
    <submittedName>
        <fullName evidence="7">Precorrin-6y C5,15-methyltransferase (Decarboxylating) subunit CbiE</fullName>
    </submittedName>
</protein>
<reference evidence="7 8" key="1">
    <citation type="submission" date="2021-12" db="EMBL/GenBank/DDBJ databases">
        <title>Discovery of the Pendulisporaceae a myxobacterial family with distinct sporulation behavior and unique specialized metabolism.</title>
        <authorList>
            <person name="Garcia R."/>
            <person name="Popoff A."/>
            <person name="Bader C.D."/>
            <person name="Loehr J."/>
            <person name="Walesch S."/>
            <person name="Walt C."/>
            <person name="Boldt J."/>
            <person name="Bunk B."/>
            <person name="Haeckl F.J.F.P.J."/>
            <person name="Gunesch A.P."/>
            <person name="Birkelbach J."/>
            <person name="Nuebel U."/>
            <person name="Pietschmann T."/>
            <person name="Bach T."/>
            <person name="Mueller R."/>
        </authorList>
    </citation>
    <scope>NUCLEOTIDE SEQUENCE [LARGE SCALE GENOMIC DNA]</scope>
    <source>
        <strain evidence="7 8">MSr12523</strain>
    </source>
</reference>
<proteinExistence type="predicted"/>
<evidence type="ECO:0000256" key="3">
    <source>
        <dbReference type="ARBA" id="ARBA00022603"/>
    </source>
</evidence>
<dbReference type="InterPro" id="IPR050714">
    <property type="entry name" value="Cobalamin_biosynth_MTase"/>
</dbReference>
<evidence type="ECO:0000256" key="5">
    <source>
        <dbReference type="ARBA" id="ARBA00022691"/>
    </source>
</evidence>
<dbReference type="Gene3D" id="3.40.1010.10">
    <property type="entry name" value="Cobalt-precorrin-4 Transmethylase, Domain 1"/>
    <property type="match status" value="1"/>
</dbReference>
<dbReference type="PROSITE" id="PS01131">
    <property type="entry name" value="RRNA_A_DIMETH"/>
    <property type="match status" value="1"/>
</dbReference>
<dbReference type="Pfam" id="PF00590">
    <property type="entry name" value="TP_methylase"/>
    <property type="match status" value="1"/>
</dbReference>
<accession>A0ABZ2KDN8</accession>
<evidence type="ECO:0000256" key="4">
    <source>
        <dbReference type="ARBA" id="ARBA00022679"/>
    </source>
</evidence>
<dbReference type="Gene3D" id="3.30.950.10">
    <property type="entry name" value="Methyltransferase, Cobalt-precorrin-4 Transmethylase, Domain 2"/>
    <property type="match status" value="1"/>
</dbReference>
<keyword evidence="3" id="KW-0489">Methyltransferase</keyword>
<dbReference type="InterPro" id="IPR014776">
    <property type="entry name" value="4pyrrole_Mease_sub2"/>
</dbReference>
<dbReference type="InterPro" id="IPR014008">
    <property type="entry name" value="Cbl_synth_MTase_CbiT"/>
</dbReference>
<dbReference type="InterPro" id="IPR006365">
    <property type="entry name" value="Cbl_synth_CobL"/>
</dbReference>
<keyword evidence="8" id="KW-1185">Reference proteome</keyword>
<dbReference type="Gene3D" id="3.40.50.150">
    <property type="entry name" value="Vaccinia Virus protein VP39"/>
    <property type="match status" value="1"/>
</dbReference>
<keyword evidence="2" id="KW-0169">Cobalamin biosynthesis</keyword>
<dbReference type="NCBIfam" id="TIGR02467">
    <property type="entry name" value="CbiE"/>
    <property type="match status" value="1"/>
</dbReference>
<dbReference type="InterPro" id="IPR035996">
    <property type="entry name" value="4pyrrol_Methylase_sf"/>
</dbReference>
<keyword evidence="5" id="KW-0949">S-adenosyl-L-methionine</keyword>
<dbReference type="SUPFAM" id="SSF53335">
    <property type="entry name" value="S-adenosyl-L-methionine-dependent methyltransferases"/>
    <property type="match status" value="1"/>
</dbReference>
<dbReference type="InterPro" id="IPR014777">
    <property type="entry name" value="4pyrrole_Mease_sub1"/>
</dbReference>
<dbReference type="NCBIfam" id="TIGR02469">
    <property type="entry name" value="CbiT"/>
    <property type="match status" value="1"/>
</dbReference>
<feature type="domain" description="Tetrapyrrole methylase" evidence="6">
    <location>
        <begin position="6"/>
        <end position="193"/>
    </location>
</feature>
<sequence>MKQRAVTVIGMGDDGCAGLTSRAANAVARAQVLVGGERHLAFFPQFTGERIPLKGGLGAALDRAAQLAEEHHVCVLASGDPLFFGVGPMIAKRLGTEHVEFLPAPSSIQWAFARTGIAWEDADIVSVHGRSIDGFVARLRRSTKVAVLTDAENTPARLAARLIEHGDGAWNAWVCERLSGPEERVRRFALADLAAEKDIDPLNVLLLVRSDEAWRTPPAIPYLHEDAFAKRMPKNGLITKREVRLLSLASLAIRPDAVVWDIGAGSGSVSIEAAMLAPRGAVYAIEVDPEGVAICRDNVRTHGTDNVHVIEGRAPEVLVGLPAPDAVFVGGSKGSMADIVIASLDALRPGGRLVVNAVTMENVAEAYAVLRARELDPDITLVQISRGVPLARYRRYEALNPIHIMAVEKT</sequence>
<dbReference type="InterPro" id="IPR020596">
    <property type="entry name" value="rRNA_Ade_Mease_Trfase_CS"/>
</dbReference>
<dbReference type="InterPro" id="IPR012818">
    <property type="entry name" value="CbiE"/>
</dbReference>
<gene>
    <name evidence="7" type="primary">cbiE</name>
    <name evidence="7" type="ORF">LZC95_52210</name>
</gene>
<dbReference type="Pfam" id="PF01135">
    <property type="entry name" value="PCMT"/>
    <property type="match status" value="1"/>
</dbReference>
<organism evidence="7 8">
    <name type="scientific">Pendulispora brunnea</name>
    <dbReference type="NCBI Taxonomy" id="2905690"/>
    <lineage>
        <taxon>Bacteria</taxon>
        <taxon>Pseudomonadati</taxon>
        <taxon>Myxococcota</taxon>
        <taxon>Myxococcia</taxon>
        <taxon>Myxococcales</taxon>
        <taxon>Sorangiineae</taxon>
        <taxon>Pendulisporaceae</taxon>
        <taxon>Pendulispora</taxon>
    </lineage>
</organism>
<dbReference type="InterPro" id="IPR000878">
    <property type="entry name" value="4pyrrol_Mease"/>
</dbReference>
<evidence type="ECO:0000313" key="8">
    <source>
        <dbReference type="Proteomes" id="UP001379533"/>
    </source>
</evidence>
<dbReference type="PIRSF" id="PIRSF036428">
    <property type="entry name" value="CobL"/>
    <property type="match status" value="1"/>
</dbReference>
<comment type="pathway">
    <text evidence="1">Cofactor biosynthesis; adenosylcobalamin biosynthesis.</text>
</comment>
<dbReference type="InterPro" id="IPR029063">
    <property type="entry name" value="SAM-dependent_MTases_sf"/>
</dbReference>